<evidence type="ECO:0000313" key="3">
    <source>
        <dbReference type="EMBL" id="MBD8050502.1"/>
    </source>
</evidence>
<dbReference type="Pfam" id="PF18921">
    <property type="entry name" value="Cyanophycin_syn"/>
    <property type="match status" value="1"/>
</dbReference>
<organism evidence="3 4">
    <name type="scientific">Limnohabitans radicicola</name>
    <dbReference type="NCBI Taxonomy" id="2771427"/>
    <lineage>
        <taxon>Bacteria</taxon>
        <taxon>Pseudomonadati</taxon>
        <taxon>Pseudomonadota</taxon>
        <taxon>Betaproteobacteria</taxon>
        <taxon>Burkholderiales</taxon>
        <taxon>Comamonadaceae</taxon>
        <taxon>Limnohabitans</taxon>
    </lineage>
</organism>
<dbReference type="EMBL" id="JACYFT010000002">
    <property type="protein sequence ID" value="MBD8050502.1"/>
    <property type="molecule type" value="Genomic_DNA"/>
</dbReference>
<dbReference type="GO" id="GO:0071161">
    <property type="term" value="F:cyanophycin synthetase activity (L-arginine-adding)"/>
    <property type="evidence" value="ECO:0007669"/>
    <property type="project" value="UniProtKB-EC"/>
</dbReference>
<feature type="domain" description="ATP-grasp" evidence="2">
    <location>
        <begin position="224"/>
        <end position="479"/>
    </location>
</feature>
<dbReference type="InterPro" id="IPR044019">
    <property type="entry name" value="Cyanophycin_syn_N"/>
</dbReference>
<dbReference type="InterPro" id="IPR036565">
    <property type="entry name" value="Mur-like_cat_sf"/>
</dbReference>
<sequence>MSAKDILFLRMTYLRGPNIWTYRPVIEALIDIGELEDFPSNTLPGFNDRLKAWLPTMIEHRCTPGVRGGFFQRLDNGTWPGHILEHVSLELQTLAGMPTGFGKAREAGPRGVYKVVIRTDHEDVGRAALETARELILAAIHDTPFDVPAAVARLTDMVDSLCVGPSTASIVEAAIERRIPFIRLNAGNLVQLGHGVNQRRIWTAETDRTSAIAEGISKDKDLTKQLLTMCGIPVPEGIVVESPAAAWAAAQEIGVPVCVKPSDGNRARGVSLDLREQADIEAAFAVAQEQGSEVIVEQFIQGVEHRLLVVGDRVVAANKGETASVQGDGQHTVRELVELQINSDPRRGSDGSLPLERVRLRSGSPEVLELQRQGLTPDSVPEAGRQVLVKRTGNMTTDVTDTVHPDVASQAVLAARMVGLDIAGVDVVTPDITQPLASGGGVIVEVNAGPSLLMHLNPAVGQARPVGEAIAEHLIPSSDNGRIPVVGIMGDGDTTRAAKLTAWLLHIKGLHTGLACADGLYLDQRCLQTSKAMDFEQAQRLLINRSVQAAVFESDVRHLMEQGIPYDRCQVGIVTRMPKAAGLEDLYAGPDEKIPTYVRTQIDLVLSNGHAVLNAEDEAVADLAQYSDGGVIFYAQSEHALRLVAHREAGGRVAFWRDGQLILALGDNQTEVLSIHRPAVARLIKGGQLGTDDMLIAACAAWALDTPADMIRAGVKSYGQNTPSI</sequence>
<dbReference type="NCBIfam" id="TIGR02068">
    <property type="entry name" value="cya_phycin_syn"/>
    <property type="match status" value="1"/>
</dbReference>
<dbReference type="Pfam" id="PF13549">
    <property type="entry name" value="ATP-grasp_5"/>
    <property type="match status" value="1"/>
</dbReference>
<proteinExistence type="predicted"/>
<evidence type="ECO:0000256" key="1">
    <source>
        <dbReference type="PROSITE-ProRule" id="PRU00409"/>
    </source>
</evidence>
<evidence type="ECO:0000259" key="2">
    <source>
        <dbReference type="PROSITE" id="PS50975"/>
    </source>
</evidence>
<dbReference type="InterPro" id="IPR011761">
    <property type="entry name" value="ATP-grasp"/>
</dbReference>
<name>A0A927FI86_9BURK</name>
<comment type="caution">
    <text evidence="3">The sequence shown here is derived from an EMBL/GenBank/DDBJ whole genome shotgun (WGS) entry which is preliminary data.</text>
</comment>
<dbReference type="Gene3D" id="3.30.470.20">
    <property type="entry name" value="ATP-grasp fold, B domain"/>
    <property type="match status" value="2"/>
</dbReference>
<accession>A0A927FI86</accession>
<dbReference type="Proteomes" id="UP000647424">
    <property type="component" value="Unassembled WGS sequence"/>
</dbReference>
<dbReference type="EC" id="6.3.2.29" evidence="3"/>
<dbReference type="InterPro" id="IPR011810">
    <property type="entry name" value="Cya_phycin_syn"/>
</dbReference>
<dbReference type="NCBIfam" id="NF010623">
    <property type="entry name" value="PRK14016.1"/>
    <property type="match status" value="1"/>
</dbReference>
<dbReference type="AlphaFoldDB" id="A0A927FI86"/>
<reference evidence="3" key="1">
    <citation type="submission" date="2020-09" db="EMBL/GenBank/DDBJ databases">
        <title>Genome seq and assembly of Limnohabitants sp.</title>
        <authorList>
            <person name="Chhetri G."/>
        </authorList>
    </citation>
    <scope>NUCLEOTIDE SEQUENCE</scope>
    <source>
        <strain evidence="3">JUR4</strain>
    </source>
</reference>
<dbReference type="EC" id="6.3.2.30" evidence="3"/>
<dbReference type="SUPFAM" id="SSF56059">
    <property type="entry name" value="Glutathione synthetase ATP-binding domain-like"/>
    <property type="match status" value="1"/>
</dbReference>
<gene>
    <name evidence="3" type="primary">cphA</name>
    <name evidence="3" type="ORF">IC609_08090</name>
</gene>
<dbReference type="GO" id="GO:0009432">
    <property type="term" value="P:SOS response"/>
    <property type="evidence" value="ECO:0007669"/>
    <property type="project" value="TreeGrafter"/>
</dbReference>
<keyword evidence="1" id="KW-0067">ATP-binding</keyword>
<dbReference type="PANTHER" id="PTHR21621">
    <property type="entry name" value="RIBOSOMAL PROTEIN S6 MODIFICATION PROTEIN"/>
    <property type="match status" value="1"/>
</dbReference>
<dbReference type="PANTHER" id="PTHR21621:SF0">
    <property type="entry name" value="BETA-CITRYLGLUTAMATE SYNTHASE B-RELATED"/>
    <property type="match status" value="1"/>
</dbReference>
<dbReference type="PROSITE" id="PS50975">
    <property type="entry name" value="ATP_GRASP"/>
    <property type="match status" value="1"/>
</dbReference>
<dbReference type="GO" id="GO:0005524">
    <property type="term" value="F:ATP binding"/>
    <property type="evidence" value="ECO:0007669"/>
    <property type="project" value="UniProtKB-UniRule"/>
</dbReference>
<dbReference type="SUPFAM" id="SSF53623">
    <property type="entry name" value="MurD-like peptide ligases, catalytic domain"/>
    <property type="match status" value="1"/>
</dbReference>
<keyword evidence="3" id="KW-0436">Ligase</keyword>
<keyword evidence="1" id="KW-0547">Nucleotide-binding</keyword>
<keyword evidence="4" id="KW-1185">Reference proteome</keyword>
<evidence type="ECO:0000313" key="4">
    <source>
        <dbReference type="Proteomes" id="UP000647424"/>
    </source>
</evidence>
<dbReference type="GO" id="GO:0046872">
    <property type="term" value="F:metal ion binding"/>
    <property type="evidence" value="ECO:0007669"/>
    <property type="project" value="InterPro"/>
</dbReference>
<protein>
    <submittedName>
        <fullName evidence="3">Cyanophycin synthetase</fullName>
        <ecNumber evidence="3">6.3.2.29</ecNumber>
        <ecNumber evidence="3">6.3.2.30</ecNumber>
    </submittedName>
</protein>
<dbReference type="GO" id="GO:0071160">
    <property type="term" value="F:cyanophycin synthetase activity (L-aspartate-adding)"/>
    <property type="evidence" value="ECO:0007669"/>
    <property type="project" value="UniProtKB-EC"/>
</dbReference>
<dbReference type="GO" id="GO:0005737">
    <property type="term" value="C:cytoplasm"/>
    <property type="evidence" value="ECO:0007669"/>
    <property type="project" value="TreeGrafter"/>
</dbReference>
<dbReference type="Gene3D" id="3.40.1190.10">
    <property type="entry name" value="Mur-like, catalytic domain"/>
    <property type="match status" value="1"/>
</dbReference>
<dbReference type="GO" id="GO:0018169">
    <property type="term" value="F:ribosomal S6-glutamic acid ligase activity"/>
    <property type="evidence" value="ECO:0007669"/>
    <property type="project" value="TreeGrafter"/>
</dbReference>
<dbReference type="RefSeq" id="WP_191819007.1">
    <property type="nucleotide sequence ID" value="NZ_JACYFT010000002.1"/>
</dbReference>